<comment type="caution">
    <text evidence="2">The sequence shown here is derived from an EMBL/GenBank/DDBJ whole genome shotgun (WGS) entry which is preliminary data.</text>
</comment>
<reference evidence="2 3" key="1">
    <citation type="submission" date="2020-04" db="EMBL/GenBank/DDBJ databases">
        <title>Novosphingobium sp. TW-4 isolated from soil.</title>
        <authorList>
            <person name="Dahal R.H."/>
            <person name="Chaudhary D.K."/>
        </authorList>
    </citation>
    <scope>NUCLEOTIDE SEQUENCE [LARGE SCALE GENOMIC DNA]</scope>
    <source>
        <strain evidence="2 3">TW-4</strain>
    </source>
</reference>
<sequence>MAFVIAALVLIGLPAVLATVFSWGIAARFPARPRWQRIALAAVPAGLAPVTPGLISVWRAYRLTTLVPLGAVFTLGLIVALVVGVPAAWHATRTKA</sequence>
<proteinExistence type="predicted"/>
<evidence type="ECO:0000256" key="1">
    <source>
        <dbReference type="SAM" id="Phobius"/>
    </source>
</evidence>
<dbReference type="Proteomes" id="UP000583556">
    <property type="component" value="Unassembled WGS sequence"/>
</dbReference>
<accession>A0A7Y0G9H0</accession>
<dbReference type="AlphaFoldDB" id="A0A7Y0G9H0"/>
<keyword evidence="1" id="KW-1133">Transmembrane helix</keyword>
<keyword evidence="1" id="KW-0472">Membrane</keyword>
<feature type="transmembrane region" description="Helical" evidence="1">
    <location>
        <begin position="6"/>
        <end position="26"/>
    </location>
</feature>
<dbReference type="RefSeq" id="WP_169492002.1">
    <property type="nucleotide sequence ID" value="NZ_JABBGM010000001.1"/>
</dbReference>
<name>A0A7Y0G9H0_9SPHN</name>
<keyword evidence="1" id="KW-0812">Transmembrane</keyword>
<evidence type="ECO:0000313" key="3">
    <source>
        <dbReference type="Proteomes" id="UP000583556"/>
    </source>
</evidence>
<feature type="transmembrane region" description="Helical" evidence="1">
    <location>
        <begin position="38"/>
        <end position="61"/>
    </location>
</feature>
<gene>
    <name evidence="2" type="ORF">HHL27_03805</name>
</gene>
<keyword evidence="3" id="KW-1185">Reference proteome</keyword>
<feature type="transmembrane region" description="Helical" evidence="1">
    <location>
        <begin position="67"/>
        <end position="89"/>
    </location>
</feature>
<protein>
    <submittedName>
        <fullName evidence="2">Uncharacterized protein</fullName>
    </submittedName>
</protein>
<organism evidence="2 3">
    <name type="scientific">Novosphingobium olei</name>
    <dbReference type="NCBI Taxonomy" id="2728851"/>
    <lineage>
        <taxon>Bacteria</taxon>
        <taxon>Pseudomonadati</taxon>
        <taxon>Pseudomonadota</taxon>
        <taxon>Alphaproteobacteria</taxon>
        <taxon>Sphingomonadales</taxon>
        <taxon>Sphingomonadaceae</taxon>
        <taxon>Novosphingobium</taxon>
    </lineage>
</organism>
<evidence type="ECO:0000313" key="2">
    <source>
        <dbReference type="EMBL" id="NML92799.1"/>
    </source>
</evidence>
<dbReference type="EMBL" id="JABBGM010000001">
    <property type="protein sequence ID" value="NML92799.1"/>
    <property type="molecule type" value="Genomic_DNA"/>
</dbReference>